<organism evidence="13 14">
    <name type="scientific">Amycolatopsis acidicola</name>
    <dbReference type="NCBI Taxonomy" id="2596893"/>
    <lineage>
        <taxon>Bacteria</taxon>
        <taxon>Bacillati</taxon>
        <taxon>Actinomycetota</taxon>
        <taxon>Actinomycetes</taxon>
        <taxon>Pseudonocardiales</taxon>
        <taxon>Pseudonocardiaceae</taxon>
        <taxon>Amycolatopsis</taxon>
    </lineage>
</organism>
<dbReference type="EMBL" id="VMNW02000064">
    <property type="protein sequence ID" value="KAA9154590.1"/>
    <property type="molecule type" value="Genomic_DNA"/>
</dbReference>
<feature type="transmembrane region" description="Helical" evidence="11">
    <location>
        <begin position="393"/>
        <end position="412"/>
    </location>
</feature>
<evidence type="ECO:0000256" key="9">
    <source>
        <dbReference type="ARBA" id="ARBA00037295"/>
    </source>
</evidence>
<dbReference type="GO" id="GO:0005886">
    <property type="term" value="C:plasma membrane"/>
    <property type="evidence" value="ECO:0007669"/>
    <property type="project" value="UniProtKB-SubCell"/>
</dbReference>
<comment type="function">
    <text evidence="9">May be a proton symporter involved in the uptake of osmolytes such as proline and glycine betaine.</text>
</comment>
<evidence type="ECO:0000259" key="12">
    <source>
        <dbReference type="PROSITE" id="PS50850"/>
    </source>
</evidence>
<dbReference type="CDD" id="cd17369">
    <property type="entry name" value="MFS_ShiA_like"/>
    <property type="match status" value="1"/>
</dbReference>
<gene>
    <name evidence="13" type="ORF">FPZ12_031695</name>
</gene>
<keyword evidence="4" id="KW-1003">Cell membrane</keyword>
<dbReference type="PANTHER" id="PTHR43045:SF1">
    <property type="entry name" value="SHIKIMATE TRANSPORTER"/>
    <property type="match status" value="1"/>
</dbReference>
<dbReference type="PROSITE" id="PS00217">
    <property type="entry name" value="SUGAR_TRANSPORT_2"/>
    <property type="match status" value="1"/>
</dbReference>
<evidence type="ECO:0000256" key="4">
    <source>
        <dbReference type="ARBA" id="ARBA00022475"/>
    </source>
</evidence>
<proteinExistence type="inferred from homology"/>
<evidence type="ECO:0000256" key="6">
    <source>
        <dbReference type="ARBA" id="ARBA00022847"/>
    </source>
</evidence>
<keyword evidence="8 11" id="KW-0472">Membrane</keyword>
<dbReference type="OrthoDB" id="3768022at2"/>
<feature type="transmembrane region" description="Helical" evidence="11">
    <location>
        <begin position="326"/>
        <end position="351"/>
    </location>
</feature>
<evidence type="ECO:0000313" key="13">
    <source>
        <dbReference type="EMBL" id="KAA9154590.1"/>
    </source>
</evidence>
<protein>
    <recommendedName>
        <fullName evidence="10">Putative proline/betaine transporter</fullName>
    </recommendedName>
</protein>
<evidence type="ECO:0000256" key="5">
    <source>
        <dbReference type="ARBA" id="ARBA00022692"/>
    </source>
</evidence>
<dbReference type="PANTHER" id="PTHR43045">
    <property type="entry name" value="SHIKIMATE TRANSPORTER"/>
    <property type="match status" value="1"/>
</dbReference>
<dbReference type="AlphaFoldDB" id="A0A5N0US48"/>
<keyword evidence="3" id="KW-0813">Transport</keyword>
<dbReference type="SUPFAM" id="SSF103473">
    <property type="entry name" value="MFS general substrate transporter"/>
    <property type="match status" value="1"/>
</dbReference>
<dbReference type="PROSITE" id="PS00216">
    <property type="entry name" value="SUGAR_TRANSPORT_1"/>
    <property type="match status" value="1"/>
</dbReference>
<evidence type="ECO:0000256" key="7">
    <source>
        <dbReference type="ARBA" id="ARBA00022989"/>
    </source>
</evidence>
<dbReference type="GO" id="GO:0015293">
    <property type="term" value="F:symporter activity"/>
    <property type="evidence" value="ECO:0007669"/>
    <property type="project" value="UniProtKB-KW"/>
</dbReference>
<accession>A0A5N0US48</accession>
<comment type="caution">
    <text evidence="13">The sequence shown here is derived from an EMBL/GenBank/DDBJ whole genome shotgun (WGS) entry which is preliminary data.</text>
</comment>
<feature type="transmembrane region" description="Helical" evidence="11">
    <location>
        <begin position="363"/>
        <end position="387"/>
    </location>
</feature>
<keyword evidence="5 11" id="KW-0812">Transmembrane</keyword>
<dbReference type="InterPro" id="IPR011701">
    <property type="entry name" value="MFS"/>
</dbReference>
<evidence type="ECO:0000256" key="2">
    <source>
        <dbReference type="ARBA" id="ARBA00008240"/>
    </source>
</evidence>
<comment type="subcellular location">
    <subcellularLocation>
        <location evidence="1">Cell membrane</location>
        <topology evidence="1">Multi-pass membrane protein</topology>
    </subcellularLocation>
</comment>
<dbReference type="InterPro" id="IPR005829">
    <property type="entry name" value="Sugar_transporter_CS"/>
</dbReference>
<evidence type="ECO:0000256" key="11">
    <source>
        <dbReference type="SAM" id="Phobius"/>
    </source>
</evidence>
<dbReference type="InterPro" id="IPR020846">
    <property type="entry name" value="MFS_dom"/>
</dbReference>
<reference evidence="13" key="1">
    <citation type="submission" date="2019-09" db="EMBL/GenBank/DDBJ databases">
        <authorList>
            <person name="Teo W.F.A."/>
            <person name="Duangmal K."/>
        </authorList>
    </citation>
    <scope>NUCLEOTIDE SEQUENCE [LARGE SCALE GENOMIC DNA]</scope>
    <source>
        <strain evidence="13">K81G1</strain>
    </source>
</reference>
<keyword evidence="6" id="KW-0769">Symport</keyword>
<feature type="transmembrane region" description="Helical" evidence="11">
    <location>
        <begin position="181"/>
        <end position="200"/>
    </location>
</feature>
<dbReference type="PROSITE" id="PS50850">
    <property type="entry name" value="MFS"/>
    <property type="match status" value="1"/>
</dbReference>
<sequence>MPRQPMRQVVAASLSGAALEWYDFNLYGISAGLIFGKLFFPNVAPIFGTLAALATFGAGFVLRPLGALLFGHYGDRLGRKRMLVATMLIIGGATVLIGVLPDYRSVGVWAPILLVTLRLVQGLGLGGEQAGAALLTVEHAPPDRRGFWGSLPQTGGPIGYLIAVAVTSLFALLPDQQFMNWGWRIPFLFSAVLLVVGLLVRRTIQETPDFRQIRETGERERMPLVAAVRKYPRTLLIAFGARIGEAGSSQIFQPFAISYLTTTLGYGKGIALTGVLLYNVVGLLLIPVAGALSDRIGRKPIYVVGAALVTLSAFPYFWLLDSHSVGLAWTATSLASIGSAVCMSGVQGTLFTEMFGAGVRYSALGIATQASALLAGFVPAIATSLVVAADGSWPVALLLAGVGLVSLVSSMVMSETRVTRREVAVL</sequence>
<dbReference type="Gene3D" id="1.20.1250.20">
    <property type="entry name" value="MFS general substrate transporter like domains"/>
    <property type="match status" value="2"/>
</dbReference>
<dbReference type="Proteomes" id="UP000319769">
    <property type="component" value="Unassembled WGS sequence"/>
</dbReference>
<evidence type="ECO:0000313" key="14">
    <source>
        <dbReference type="Proteomes" id="UP000319769"/>
    </source>
</evidence>
<evidence type="ECO:0000256" key="3">
    <source>
        <dbReference type="ARBA" id="ARBA00022448"/>
    </source>
</evidence>
<feature type="transmembrane region" description="Helical" evidence="11">
    <location>
        <begin position="46"/>
        <end position="70"/>
    </location>
</feature>
<feature type="transmembrane region" description="Helical" evidence="11">
    <location>
        <begin position="82"/>
        <end position="100"/>
    </location>
</feature>
<dbReference type="InterPro" id="IPR036259">
    <property type="entry name" value="MFS_trans_sf"/>
</dbReference>
<keyword evidence="7 11" id="KW-1133">Transmembrane helix</keyword>
<feature type="transmembrane region" description="Helical" evidence="11">
    <location>
        <begin position="157"/>
        <end position="174"/>
    </location>
</feature>
<feature type="transmembrane region" description="Helical" evidence="11">
    <location>
        <begin position="21"/>
        <end position="40"/>
    </location>
</feature>
<comment type="similarity">
    <text evidence="2">Belongs to the major facilitator superfamily. Metabolite:H+ Symporter (MHS) family (TC 2.A.1.6) family.</text>
</comment>
<evidence type="ECO:0000256" key="10">
    <source>
        <dbReference type="ARBA" id="ARBA00039918"/>
    </source>
</evidence>
<dbReference type="RefSeq" id="WP_144756726.1">
    <property type="nucleotide sequence ID" value="NZ_VMNW02000064.1"/>
</dbReference>
<dbReference type="Pfam" id="PF07690">
    <property type="entry name" value="MFS_1"/>
    <property type="match status" value="1"/>
</dbReference>
<feature type="transmembrane region" description="Helical" evidence="11">
    <location>
        <begin position="301"/>
        <end position="320"/>
    </location>
</feature>
<feature type="transmembrane region" description="Helical" evidence="11">
    <location>
        <begin position="269"/>
        <end position="289"/>
    </location>
</feature>
<name>A0A5N0US48_9PSEU</name>
<dbReference type="FunFam" id="1.20.1250.20:FF:000001">
    <property type="entry name" value="Dicarboxylate MFS transporter"/>
    <property type="match status" value="1"/>
</dbReference>
<feature type="domain" description="Major facilitator superfamily (MFS) profile" evidence="12">
    <location>
        <begin position="9"/>
        <end position="418"/>
    </location>
</feature>
<keyword evidence="14" id="KW-1185">Reference proteome</keyword>
<evidence type="ECO:0000256" key="1">
    <source>
        <dbReference type="ARBA" id="ARBA00004651"/>
    </source>
</evidence>
<evidence type="ECO:0000256" key="8">
    <source>
        <dbReference type="ARBA" id="ARBA00023136"/>
    </source>
</evidence>